<accession>A0A8J2PT50</accession>
<dbReference type="OrthoDB" id="5960270at2759"/>
<evidence type="ECO:0000313" key="1">
    <source>
        <dbReference type="EMBL" id="CAG7826826.1"/>
    </source>
</evidence>
<evidence type="ECO:0000313" key="2">
    <source>
        <dbReference type="Proteomes" id="UP000708208"/>
    </source>
</evidence>
<keyword evidence="2" id="KW-1185">Reference proteome</keyword>
<comment type="caution">
    <text evidence="1">The sequence shown here is derived from an EMBL/GenBank/DDBJ whole genome shotgun (WGS) entry which is preliminary data.</text>
</comment>
<sequence>MLVMLYHPCAHPMEVKRLRSIVTRCFGNHVITPSTLLPPEWPLALVAWGCLLQMSLVDDNIAEDFIPQKALHGLEGNYPKMVRLTKGSLSLRTRR</sequence>
<dbReference type="PANTHER" id="PTHR34179">
    <property type="entry name" value="TUMOR PROTEIN P53-INDUCIBLE PROTEIN 13"/>
    <property type="match status" value="1"/>
</dbReference>
<proteinExistence type="predicted"/>
<reference evidence="1" key="1">
    <citation type="submission" date="2021-06" db="EMBL/GenBank/DDBJ databases">
        <authorList>
            <person name="Hodson N. C."/>
            <person name="Mongue J. A."/>
            <person name="Jaron S. K."/>
        </authorList>
    </citation>
    <scope>NUCLEOTIDE SEQUENCE</scope>
</reference>
<gene>
    <name evidence="1" type="ORF">AFUS01_LOCUS36861</name>
</gene>
<dbReference type="GO" id="GO:0005737">
    <property type="term" value="C:cytoplasm"/>
    <property type="evidence" value="ECO:0007669"/>
    <property type="project" value="TreeGrafter"/>
</dbReference>
<name>A0A8J2PT50_9HEXA</name>
<dbReference type="AlphaFoldDB" id="A0A8J2PT50"/>
<dbReference type="EMBL" id="CAJVCH010541278">
    <property type="protein sequence ID" value="CAG7826826.1"/>
    <property type="molecule type" value="Genomic_DNA"/>
</dbReference>
<protein>
    <submittedName>
        <fullName evidence="1">Uncharacterized protein</fullName>
    </submittedName>
</protein>
<dbReference type="Proteomes" id="UP000708208">
    <property type="component" value="Unassembled WGS sequence"/>
</dbReference>
<dbReference type="PANTHER" id="PTHR34179:SF1">
    <property type="entry name" value="TUMOR PROTEIN P53-INDUCIBLE PROTEIN 13"/>
    <property type="match status" value="1"/>
</dbReference>
<dbReference type="Pfam" id="PF11303">
    <property type="entry name" value="DUF3105"/>
    <property type="match status" value="1"/>
</dbReference>
<organism evidence="1 2">
    <name type="scientific">Allacma fusca</name>
    <dbReference type="NCBI Taxonomy" id="39272"/>
    <lineage>
        <taxon>Eukaryota</taxon>
        <taxon>Metazoa</taxon>
        <taxon>Ecdysozoa</taxon>
        <taxon>Arthropoda</taxon>
        <taxon>Hexapoda</taxon>
        <taxon>Collembola</taxon>
        <taxon>Symphypleona</taxon>
        <taxon>Sminthuridae</taxon>
        <taxon>Allacma</taxon>
    </lineage>
</organism>
<dbReference type="InterPro" id="IPR021454">
    <property type="entry name" value="DUF3105"/>
</dbReference>